<comment type="caution">
    <text evidence="3">The sequence shown here is derived from an EMBL/GenBank/DDBJ whole genome shotgun (WGS) entry which is preliminary data.</text>
</comment>
<feature type="region of interest" description="Disordered" evidence="1">
    <location>
        <begin position="1"/>
        <end position="55"/>
    </location>
</feature>
<organism evidence="3 4">
    <name type="scientific">Chionoecetes opilio</name>
    <name type="common">Atlantic snow crab</name>
    <name type="synonym">Cancer opilio</name>
    <dbReference type="NCBI Taxonomy" id="41210"/>
    <lineage>
        <taxon>Eukaryota</taxon>
        <taxon>Metazoa</taxon>
        <taxon>Ecdysozoa</taxon>
        <taxon>Arthropoda</taxon>
        <taxon>Crustacea</taxon>
        <taxon>Multicrustacea</taxon>
        <taxon>Malacostraca</taxon>
        <taxon>Eumalacostraca</taxon>
        <taxon>Eucarida</taxon>
        <taxon>Decapoda</taxon>
        <taxon>Pleocyemata</taxon>
        <taxon>Brachyura</taxon>
        <taxon>Eubrachyura</taxon>
        <taxon>Majoidea</taxon>
        <taxon>Majidae</taxon>
        <taxon>Chionoecetes</taxon>
    </lineage>
</organism>
<dbReference type="Pfam" id="PF00790">
    <property type="entry name" value="VHS"/>
    <property type="match status" value="1"/>
</dbReference>
<dbReference type="Proteomes" id="UP000770661">
    <property type="component" value="Unassembled WGS sequence"/>
</dbReference>
<dbReference type="OrthoDB" id="5835136at2759"/>
<reference evidence="3" key="1">
    <citation type="submission" date="2020-07" db="EMBL/GenBank/DDBJ databases">
        <title>The High-quality genome of the commercially important snow crab, Chionoecetes opilio.</title>
        <authorList>
            <person name="Jeong J.-H."/>
            <person name="Ryu S."/>
        </authorList>
    </citation>
    <scope>NUCLEOTIDE SEQUENCE</scope>
    <source>
        <strain evidence="3">MADBK_172401_WGS</strain>
        <tissue evidence="3">Digestive gland</tissue>
    </source>
</reference>
<feature type="compositionally biased region" description="Basic and acidic residues" evidence="1">
    <location>
        <begin position="33"/>
        <end position="45"/>
    </location>
</feature>
<dbReference type="GO" id="GO:0043130">
    <property type="term" value="F:ubiquitin binding"/>
    <property type="evidence" value="ECO:0007669"/>
    <property type="project" value="InterPro"/>
</dbReference>
<dbReference type="PROSITE" id="PS50179">
    <property type="entry name" value="VHS"/>
    <property type="match status" value="1"/>
</dbReference>
<keyword evidence="4" id="KW-1185">Reference proteome</keyword>
<protein>
    <recommendedName>
        <fullName evidence="2">VHS domain-containing protein</fullName>
    </recommendedName>
</protein>
<evidence type="ECO:0000256" key="1">
    <source>
        <dbReference type="SAM" id="MobiDB-lite"/>
    </source>
</evidence>
<dbReference type="EMBL" id="JACEEZ010008803">
    <property type="protein sequence ID" value="KAG0723004.1"/>
    <property type="molecule type" value="Genomic_DNA"/>
</dbReference>
<dbReference type="Gene3D" id="1.25.40.90">
    <property type="match status" value="1"/>
</dbReference>
<feature type="domain" description="VHS" evidence="2">
    <location>
        <begin position="58"/>
        <end position="115"/>
    </location>
</feature>
<gene>
    <name evidence="3" type="ORF">GWK47_005774</name>
</gene>
<evidence type="ECO:0000313" key="3">
    <source>
        <dbReference type="EMBL" id="KAG0723004.1"/>
    </source>
</evidence>
<dbReference type="GO" id="GO:0035091">
    <property type="term" value="F:phosphatidylinositol binding"/>
    <property type="evidence" value="ECO:0007669"/>
    <property type="project" value="InterPro"/>
</dbReference>
<dbReference type="InterPro" id="IPR008942">
    <property type="entry name" value="ENTH_VHS"/>
</dbReference>
<evidence type="ECO:0000313" key="4">
    <source>
        <dbReference type="Proteomes" id="UP000770661"/>
    </source>
</evidence>
<dbReference type="SUPFAM" id="SSF48464">
    <property type="entry name" value="ENTH/VHS domain"/>
    <property type="match status" value="1"/>
</dbReference>
<dbReference type="AlphaFoldDB" id="A0A8J5CVX4"/>
<name>A0A8J5CVX4_CHIOP</name>
<sequence>MAPSGTLMTMDTDVPEAPAQQPWLDPPATHPPLEPKKARAAKGEGQRSAGGKQRRAQLLDACINNCGRKFLLEVASREFEQELRKIITNTRAHHKSKTGITSDLKIRIFVLLHRYRQRQILPLSESITPWAMPIRRKTS</sequence>
<dbReference type="InterPro" id="IPR002014">
    <property type="entry name" value="VHS_dom"/>
</dbReference>
<accession>A0A8J5CVX4</accession>
<evidence type="ECO:0000259" key="2">
    <source>
        <dbReference type="PROSITE" id="PS50179"/>
    </source>
</evidence>
<proteinExistence type="predicted"/>